<dbReference type="AlphaFoldDB" id="A0A6C0GHY1"/>
<feature type="signal peptide" evidence="1">
    <location>
        <begin position="1"/>
        <end position="23"/>
    </location>
</feature>
<dbReference type="KEGG" id="rhoz:GXP67_14045"/>
<dbReference type="EMBL" id="CP048222">
    <property type="protein sequence ID" value="QHT67671.1"/>
    <property type="molecule type" value="Genomic_DNA"/>
</dbReference>
<keyword evidence="3" id="KW-1185">Reference proteome</keyword>
<proteinExistence type="predicted"/>
<dbReference type="Proteomes" id="UP000480178">
    <property type="component" value="Chromosome"/>
</dbReference>
<gene>
    <name evidence="2" type="ORF">GXP67_14045</name>
</gene>
<name>A0A6C0GHY1_9BACT</name>
<sequence length="218" mass="24632">MKKPFHFFAFTALMATSYVGASAQIVTDSELITMFVDGYVVKADQDTLRGKVMVTQQNNYATQISFKDKDGNKTKYGADDIVAFGQKRPKLMRDFTDLTTVDKEQVHYESKAHPKKEGKIVFMERLMNGNKIKLYNNPAGGEGSTSIGGFKLNENEASYVVVKQGEKPFILKKKNYEDEFDSLFGDCSDFMASAKSKPEWKKFKQLGTVVETYNKNCQ</sequence>
<feature type="chain" id="PRO_5025388447" evidence="1">
    <location>
        <begin position="24"/>
        <end position="218"/>
    </location>
</feature>
<evidence type="ECO:0000313" key="2">
    <source>
        <dbReference type="EMBL" id="QHT67671.1"/>
    </source>
</evidence>
<dbReference type="RefSeq" id="WP_162443695.1">
    <property type="nucleotide sequence ID" value="NZ_CP048222.1"/>
</dbReference>
<evidence type="ECO:0000313" key="3">
    <source>
        <dbReference type="Proteomes" id="UP000480178"/>
    </source>
</evidence>
<keyword evidence="1" id="KW-0732">Signal</keyword>
<protein>
    <submittedName>
        <fullName evidence="2">Uncharacterized protein</fullName>
    </submittedName>
</protein>
<evidence type="ECO:0000256" key="1">
    <source>
        <dbReference type="SAM" id="SignalP"/>
    </source>
</evidence>
<accession>A0A6C0GHY1</accession>
<organism evidence="2 3">
    <name type="scientific">Rhodocytophaga rosea</name>
    <dbReference type="NCBI Taxonomy" id="2704465"/>
    <lineage>
        <taxon>Bacteria</taxon>
        <taxon>Pseudomonadati</taxon>
        <taxon>Bacteroidota</taxon>
        <taxon>Cytophagia</taxon>
        <taxon>Cytophagales</taxon>
        <taxon>Rhodocytophagaceae</taxon>
        <taxon>Rhodocytophaga</taxon>
    </lineage>
</organism>
<reference evidence="2 3" key="1">
    <citation type="submission" date="2020-01" db="EMBL/GenBank/DDBJ databases">
        <authorList>
            <person name="Kim M.K."/>
        </authorList>
    </citation>
    <scope>NUCLEOTIDE SEQUENCE [LARGE SCALE GENOMIC DNA]</scope>
    <source>
        <strain evidence="2 3">172606-1</strain>
    </source>
</reference>